<sequence>MRKLLAPAVSGTARRSRKPALNSDNKPDGEIKVEKRTNGRWAFVLSYRGVTYPAEGQFSTQLLAQSAAYVAMKLLRNTR</sequence>
<dbReference type="EMBL" id="CP001830">
    <property type="protein sequence ID" value="AEH78579.1"/>
    <property type="molecule type" value="Genomic_DNA"/>
</dbReference>
<proteinExistence type="predicted"/>
<dbReference type="KEGG" id="smx:SM11_chr1303"/>
<dbReference type="Proteomes" id="UP000009045">
    <property type="component" value="Chromosome"/>
</dbReference>
<evidence type="ECO:0000313" key="2">
    <source>
        <dbReference type="EMBL" id="AEH78579.1"/>
    </source>
</evidence>
<gene>
    <name evidence="2" type="ordered locus">SM11_chr1303</name>
</gene>
<name>F7X5E0_SINMM</name>
<reference evidence="2 3" key="1">
    <citation type="journal article" date="2011" name="J. Biotechnol.">
        <title>The complete genome sequence of the dominant Sinorhizobium meliloti field isolate SM11 extends the S. meliloti pan-genome.</title>
        <authorList>
            <person name="Schneiker-Bekel S."/>
            <person name="Wibberg D."/>
            <person name="Bekel T."/>
            <person name="Blom J."/>
            <person name="Linke B."/>
            <person name="Neuweger H."/>
            <person name="Stiens M."/>
            <person name="Vorholter F.J."/>
            <person name="Weidner S."/>
            <person name="Goesmann A."/>
            <person name="Puhler A."/>
            <person name="Schluter A."/>
        </authorList>
    </citation>
    <scope>NUCLEOTIDE SEQUENCE [LARGE SCALE GENOMIC DNA]</scope>
    <source>
        <strain evidence="2 3">SM11</strain>
    </source>
</reference>
<organism evidence="2 3">
    <name type="scientific">Sinorhizobium meliloti (strain SM11)</name>
    <dbReference type="NCBI Taxonomy" id="707241"/>
    <lineage>
        <taxon>Bacteria</taxon>
        <taxon>Pseudomonadati</taxon>
        <taxon>Pseudomonadota</taxon>
        <taxon>Alphaproteobacteria</taxon>
        <taxon>Hyphomicrobiales</taxon>
        <taxon>Rhizobiaceae</taxon>
        <taxon>Sinorhizobium/Ensifer group</taxon>
        <taxon>Sinorhizobium</taxon>
    </lineage>
</organism>
<dbReference type="AlphaFoldDB" id="F7X5E0"/>
<feature type="region of interest" description="Disordered" evidence="1">
    <location>
        <begin position="1"/>
        <end position="32"/>
    </location>
</feature>
<dbReference type="HOGENOM" id="CLU_196843_0_0_5"/>
<protein>
    <submittedName>
        <fullName evidence="2">Uncharacterized protein</fullName>
    </submittedName>
</protein>
<evidence type="ECO:0000313" key="3">
    <source>
        <dbReference type="Proteomes" id="UP000009045"/>
    </source>
</evidence>
<accession>F7X5E0</accession>
<evidence type="ECO:0000256" key="1">
    <source>
        <dbReference type="SAM" id="MobiDB-lite"/>
    </source>
</evidence>
<dbReference type="PATRIC" id="fig|707241.3.peg.1369"/>